<evidence type="ECO:0000313" key="3">
    <source>
        <dbReference type="Proteomes" id="UP001530400"/>
    </source>
</evidence>
<dbReference type="AlphaFoldDB" id="A0ABD3PTK1"/>
<gene>
    <name evidence="2" type="ORF">ACHAWO_008091</name>
</gene>
<organism evidence="2 3">
    <name type="scientific">Cyclotella atomus</name>
    <dbReference type="NCBI Taxonomy" id="382360"/>
    <lineage>
        <taxon>Eukaryota</taxon>
        <taxon>Sar</taxon>
        <taxon>Stramenopiles</taxon>
        <taxon>Ochrophyta</taxon>
        <taxon>Bacillariophyta</taxon>
        <taxon>Coscinodiscophyceae</taxon>
        <taxon>Thalassiosirophycidae</taxon>
        <taxon>Stephanodiscales</taxon>
        <taxon>Stephanodiscaceae</taxon>
        <taxon>Cyclotella</taxon>
    </lineage>
</organism>
<feature type="compositionally biased region" description="Basic and acidic residues" evidence="1">
    <location>
        <begin position="89"/>
        <end position="98"/>
    </location>
</feature>
<reference evidence="2 3" key="1">
    <citation type="submission" date="2024-10" db="EMBL/GenBank/DDBJ databases">
        <title>Updated reference genomes for cyclostephanoid diatoms.</title>
        <authorList>
            <person name="Roberts W.R."/>
            <person name="Alverson A.J."/>
        </authorList>
    </citation>
    <scope>NUCLEOTIDE SEQUENCE [LARGE SCALE GENOMIC DNA]</scope>
    <source>
        <strain evidence="2 3">AJA010-31</strain>
    </source>
</reference>
<keyword evidence="3" id="KW-1185">Reference proteome</keyword>
<name>A0ABD3PTK1_9STRA</name>
<dbReference type="Proteomes" id="UP001530400">
    <property type="component" value="Unassembled WGS sequence"/>
</dbReference>
<proteinExistence type="predicted"/>
<feature type="region of interest" description="Disordered" evidence="1">
    <location>
        <begin position="64"/>
        <end position="102"/>
    </location>
</feature>
<evidence type="ECO:0000256" key="1">
    <source>
        <dbReference type="SAM" id="MobiDB-lite"/>
    </source>
</evidence>
<evidence type="ECO:0000313" key="2">
    <source>
        <dbReference type="EMBL" id="KAL3790611.1"/>
    </source>
</evidence>
<dbReference type="EMBL" id="JALLPJ020000490">
    <property type="protein sequence ID" value="KAL3790611.1"/>
    <property type="molecule type" value="Genomic_DNA"/>
</dbReference>
<accession>A0ABD3PTK1</accession>
<sequence length="132" mass="14181">MIALRLSSERTGTQPPAAASAAIDILNSTSIHDSMDSGSSVGEASLVEEVAIDEIDLTSGRFASKRWGSSSDYEMNDADGLEIPQMGRQSKESSHADDSSAGLRVVEQLSRRFLLLIQSLWNHLDANMVDVG</sequence>
<protein>
    <submittedName>
        <fullName evidence="2">Uncharacterized protein</fullName>
    </submittedName>
</protein>
<comment type="caution">
    <text evidence="2">The sequence shown here is derived from an EMBL/GenBank/DDBJ whole genome shotgun (WGS) entry which is preliminary data.</text>
</comment>